<name>A0A437AMY8_9MICR</name>
<keyword evidence="3" id="KW-1185">Reference proteome</keyword>
<evidence type="ECO:0000259" key="1">
    <source>
        <dbReference type="SMART" id="SM00651"/>
    </source>
</evidence>
<dbReference type="InterPro" id="IPR001163">
    <property type="entry name" value="Sm_dom_euk/arc"/>
</dbReference>
<dbReference type="OrthoDB" id="274944at2759"/>
<comment type="caution">
    <text evidence="2">The sequence shown here is derived from an EMBL/GenBank/DDBJ whole genome shotgun (WGS) entry which is preliminary data.</text>
</comment>
<protein>
    <submittedName>
        <fullName evidence="2">U6 snRNA-associated Sm</fullName>
    </submittedName>
</protein>
<dbReference type="Proteomes" id="UP000282876">
    <property type="component" value="Unassembled WGS sequence"/>
</dbReference>
<dbReference type="Pfam" id="PF01423">
    <property type="entry name" value="LSM"/>
    <property type="match status" value="1"/>
</dbReference>
<dbReference type="Gene3D" id="2.30.30.100">
    <property type="match status" value="1"/>
</dbReference>
<evidence type="ECO:0000313" key="3">
    <source>
        <dbReference type="Proteomes" id="UP000282876"/>
    </source>
</evidence>
<proteinExistence type="predicted"/>
<organism evidence="2 3">
    <name type="scientific">Tubulinosema ratisbonensis</name>
    <dbReference type="NCBI Taxonomy" id="291195"/>
    <lineage>
        <taxon>Eukaryota</taxon>
        <taxon>Fungi</taxon>
        <taxon>Fungi incertae sedis</taxon>
        <taxon>Microsporidia</taxon>
        <taxon>Tubulinosematoidea</taxon>
        <taxon>Tubulinosematidae</taxon>
        <taxon>Tubulinosema</taxon>
    </lineage>
</organism>
<reference evidence="2 3" key="1">
    <citation type="submission" date="2018-10" db="EMBL/GenBank/DDBJ databases">
        <title>Draft genome sequence of the microsporidian Tubulinosema ratisbonensis.</title>
        <authorList>
            <person name="Polonais V."/>
            <person name="Peyretaillade E."/>
            <person name="Niehus S."/>
            <person name="Wawrzyniak I."/>
            <person name="Franchet A."/>
            <person name="Gaspin C."/>
            <person name="Reichstadt M."/>
            <person name="Belser C."/>
            <person name="Labadie K."/>
            <person name="Delbac F."/>
            <person name="Ferrandon D."/>
        </authorList>
    </citation>
    <scope>NUCLEOTIDE SEQUENCE [LARGE SCALE GENOMIC DNA]</scope>
    <source>
        <strain evidence="2 3">Franzen</strain>
    </source>
</reference>
<dbReference type="SUPFAM" id="SSF50182">
    <property type="entry name" value="Sm-like ribonucleoproteins"/>
    <property type="match status" value="1"/>
</dbReference>
<dbReference type="STRING" id="291195.A0A437AMY8"/>
<dbReference type="InterPro" id="IPR010920">
    <property type="entry name" value="LSM_dom_sf"/>
</dbReference>
<dbReference type="AlphaFoldDB" id="A0A437AMY8"/>
<dbReference type="GO" id="GO:0032991">
    <property type="term" value="C:protein-containing complex"/>
    <property type="evidence" value="ECO:0007669"/>
    <property type="project" value="UniProtKB-ARBA"/>
</dbReference>
<accession>A0A437AMY8</accession>
<sequence length="77" mass="8720">MEDSERKQQIFVDLEKYKNKLVTVKMLSGQHITGKLLSFDKVPNLVLEKSGDWEYGKKIICMGHSVLSIALGKPTNL</sequence>
<evidence type="ECO:0000313" key="2">
    <source>
        <dbReference type="EMBL" id="RVD92346.1"/>
    </source>
</evidence>
<dbReference type="EMBL" id="RCSS01000242">
    <property type="protein sequence ID" value="RVD92346.1"/>
    <property type="molecule type" value="Genomic_DNA"/>
</dbReference>
<feature type="domain" description="Sm" evidence="1">
    <location>
        <begin position="12"/>
        <end position="71"/>
    </location>
</feature>
<dbReference type="VEuPathDB" id="MicrosporidiaDB:TUBRATIS_11500"/>
<gene>
    <name evidence="2" type="ORF">TUBRATIS_11500</name>
</gene>
<dbReference type="SMART" id="SM00651">
    <property type="entry name" value="Sm"/>
    <property type="match status" value="1"/>
</dbReference>